<gene>
    <name evidence="2" type="ORF">NESM_000157100</name>
</gene>
<dbReference type="EMBL" id="JAECZO010000010">
    <property type="protein sequence ID" value="KAK7200977.1"/>
    <property type="molecule type" value="Genomic_DNA"/>
</dbReference>
<keyword evidence="3" id="KW-1185">Reference proteome</keyword>
<feature type="domain" description="EF-hand" evidence="1">
    <location>
        <begin position="88"/>
        <end position="106"/>
    </location>
</feature>
<evidence type="ECO:0000313" key="3">
    <source>
        <dbReference type="Proteomes" id="UP001430356"/>
    </source>
</evidence>
<proteinExistence type="predicted"/>
<dbReference type="Pfam" id="PF13202">
    <property type="entry name" value="EF-hand_5"/>
    <property type="match status" value="1"/>
</dbReference>
<organism evidence="2 3">
    <name type="scientific">Novymonas esmeraldas</name>
    <dbReference type="NCBI Taxonomy" id="1808958"/>
    <lineage>
        <taxon>Eukaryota</taxon>
        <taxon>Discoba</taxon>
        <taxon>Euglenozoa</taxon>
        <taxon>Kinetoplastea</taxon>
        <taxon>Metakinetoplastina</taxon>
        <taxon>Trypanosomatida</taxon>
        <taxon>Trypanosomatidae</taxon>
        <taxon>Novymonas</taxon>
    </lineage>
</organism>
<evidence type="ECO:0000259" key="1">
    <source>
        <dbReference type="Pfam" id="PF13202"/>
    </source>
</evidence>
<name>A0AAW0F5F3_9TRYP</name>
<dbReference type="Gene3D" id="1.10.238.10">
    <property type="entry name" value="EF-hand"/>
    <property type="match status" value="1"/>
</dbReference>
<dbReference type="AlphaFoldDB" id="A0AAW0F5F3"/>
<accession>A0AAW0F5F3</accession>
<reference evidence="2 3" key="1">
    <citation type="journal article" date="2021" name="MBio">
        <title>A New Model Trypanosomatid, Novymonas esmeraldas: Genomic Perception of Its 'Candidatus Pandoraea novymonadis' Endosymbiont.</title>
        <authorList>
            <person name="Zakharova A."/>
            <person name="Saura A."/>
            <person name="Butenko A."/>
            <person name="Podesvova L."/>
            <person name="Warmusova S."/>
            <person name="Kostygov A.Y."/>
            <person name="Nenarokova A."/>
            <person name="Lukes J."/>
            <person name="Opperdoes F.R."/>
            <person name="Yurchenko V."/>
        </authorList>
    </citation>
    <scope>NUCLEOTIDE SEQUENCE [LARGE SCALE GENOMIC DNA]</scope>
    <source>
        <strain evidence="2 3">E262AT.01</strain>
    </source>
</reference>
<dbReference type="Proteomes" id="UP001430356">
    <property type="component" value="Unassembled WGS sequence"/>
</dbReference>
<evidence type="ECO:0000313" key="2">
    <source>
        <dbReference type="EMBL" id="KAK7200977.1"/>
    </source>
</evidence>
<sequence>MASPQRGAPGEGALLNTDDLKRALDIVVNLGTPPPSTGAGGVYRLFEVPFYCKRVLWDEWLAGSQSSSALRDIADSAGVREARGLLVKALDMDGDGKITPMDFQLMYDTRLTPALTRHQPTLDRWLPFAGQCVFGLGVGLAAGALARTAYRGRYWIAGTGFGAYTAVQYLAQQNFVNQAALEAAFRQKVRELADVNGDGEVNRDDVNALVDNRMRFIATKLGPGGLAPGAVGYASLALGFARGIRII</sequence>
<comment type="caution">
    <text evidence="2">The sequence shown here is derived from an EMBL/GenBank/DDBJ whole genome shotgun (WGS) entry which is preliminary data.</text>
</comment>
<dbReference type="GO" id="GO:0005509">
    <property type="term" value="F:calcium ion binding"/>
    <property type="evidence" value="ECO:0007669"/>
    <property type="project" value="InterPro"/>
</dbReference>
<dbReference type="PROSITE" id="PS00018">
    <property type="entry name" value="EF_HAND_1"/>
    <property type="match status" value="2"/>
</dbReference>
<dbReference type="InterPro" id="IPR002048">
    <property type="entry name" value="EF_hand_dom"/>
</dbReference>
<protein>
    <submittedName>
        <fullName evidence="2">EF hand</fullName>
    </submittedName>
</protein>
<dbReference type="InterPro" id="IPR018247">
    <property type="entry name" value="EF_Hand_1_Ca_BS"/>
</dbReference>